<evidence type="ECO:0000256" key="4">
    <source>
        <dbReference type="ARBA" id="ARBA00022984"/>
    </source>
</evidence>
<keyword evidence="7" id="KW-0460">Magnesium</keyword>
<feature type="domain" description="Mur ligase C-terminal" evidence="10">
    <location>
        <begin position="342"/>
        <end position="468"/>
    </location>
</feature>
<comment type="PTM">
    <text evidence="7">Carboxylation is probably crucial for Mg(2+) binding and, consequently, for the gamma-phosphate positioning of ATP.</text>
</comment>
<evidence type="ECO:0000256" key="5">
    <source>
        <dbReference type="ARBA" id="ARBA00023306"/>
    </source>
</evidence>
<feature type="modified residue" description="N6-carboxylysine" evidence="7">
    <location>
        <position position="231"/>
    </location>
</feature>
<dbReference type="Proteomes" id="UP001556653">
    <property type="component" value="Unassembled WGS sequence"/>
</dbReference>
<dbReference type="Pfam" id="PF01225">
    <property type="entry name" value="Mur_ligase"/>
    <property type="match status" value="1"/>
</dbReference>
<keyword evidence="3 7" id="KW-0133">Cell shape</keyword>
<dbReference type="InterPro" id="IPR035911">
    <property type="entry name" value="MurE/MurF_N"/>
</dbReference>
<accession>A0ABV3S5W9</accession>
<feature type="binding site" evidence="7">
    <location>
        <begin position="122"/>
        <end position="128"/>
    </location>
    <ligand>
        <name>ATP</name>
        <dbReference type="ChEBI" id="CHEBI:30616"/>
    </ligand>
</feature>
<feature type="binding site" evidence="7">
    <location>
        <position position="470"/>
    </location>
    <ligand>
        <name>meso-2,6-diaminopimelate</name>
        <dbReference type="ChEBI" id="CHEBI:57791"/>
    </ligand>
</feature>
<feature type="binding site" evidence="7">
    <location>
        <position position="30"/>
    </location>
    <ligand>
        <name>UDP-N-acetyl-alpha-D-muramoyl-L-alanyl-D-glutamate</name>
        <dbReference type="ChEBI" id="CHEBI:83900"/>
    </ligand>
</feature>
<feature type="binding site" evidence="7">
    <location>
        <position position="199"/>
    </location>
    <ligand>
        <name>UDP-N-acetyl-alpha-D-muramoyl-L-alanyl-D-glutamate</name>
        <dbReference type="ChEBI" id="CHEBI:83900"/>
    </ligand>
</feature>
<comment type="similarity">
    <text evidence="1 7">Belongs to the MurCDEF family. MurE subfamily.</text>
</comment>
<keyword evidence="7" id="KW-0547">Nucleotide-binding</keyword>
<keyword evidence="7" id="KW-0963">Cytoplasm</keyword>
<dbReference type="NCBIfam" id="TIGR01085">
    <property type="entry name" value="murE"/>
    <property type="match status" value="1"/>
</dbReference>
<evidence type="ECO:0000259" key="9">
    <source>
        <dbReference type="Pfam" id="PF01225"/>
    </source>
</evidence>
<keyword evidence="2 7" id="KW-0132">Cell division</keyword>
<dbReference type="GO" id="GO:0008765">
    <property type="term" value="F:UDP-N-acetylmuramoylalanyl-D-glutamate-2,6-diaminopimelate ligase activity"/>
    <property type="evidence" value="ECO:0007669"/>
    <property type="project" value="UniProtKB-EC"/>
</dbReference>
<feature type="domain" description="Mur ligase central" evidence="11">
    <location>
        <begin position="120"/>
        <end position="320"/>
    </location>
</feature>
<keyword evidence="7" id="KW-0067">ATP-binding</keyword>
<evidence type="ECO:0000256" key="7">
    <source>
        <dbReference type="HAMAP-Rule" id="MF_00208"/>
    </source>
</evidence>
<keyword evidence="4 7" id="KW-0573">Peptidoglycan synthesis</keyword>
<feature type="binding site" evidence="7">
    <location>
        <position position="32"/>
    </location>
    <ligand>
        <name>UDP-N-acetyl-alpha-D-muramoyl-L-alanyl-D-glutamate</name>
        <dbReference type="ChEBI" id="CHEBI:83900"/>
    </ligand>
</feature>
<dbReference type="InterPro" id="IPR013221">
    <property type="entry name" value="Mur_ligase_cen"/>
</dbReference>
<dbReference type="InterPro" id="IPR005761">
    <property type="entry name" value="UDP-N-AcMur-Glu-dNH2Pim_ligase"/>
</dbReference>
<sequence length="497" mass="52898">MNAAWDAERLLAPWLVDPRLAGLRVSGLTLDSRGVEPGFVFLAVRGSRHHGLDFLDQALAAGAAVVLWEPDGRQDATAVAMRCAASGAIDLRRAGLRALVSAMAARFHGDPGRDLRVIAVTGTDGKTSVAHYTAQLLQALEGDSAAMGTLGWGRLDDLHPSRHTTSDPVTVQARLAALRDAGVRSVAMEVSSHALVEHRVDAVPFDIAILTHVGRDHLDYHGSVESYRAAKRRLFAWPGLRRQVLNLDDAVGRDLAARPLGDAEILSYAIDHPADLALMDIEPRPDGLALTVSHRGRRHALALPLFGVFNALNALAALGAITDADLTPAALEAAAHLRPVPGRMERFMAPNAPLVVVDYAHTAGALGAALKALRPHVTGHIWCVFGCGGDRDTGKRPLMGEVAARLADRVVLTSDNPRNEDPQSIIDAIRVGMAGQTDCRAVIDRAAAIAMAIAEAAPEDGVLVAGKGHETEQVIGTTAHPFSDRDRVRELLRQRAA</sequence>
<comment type="caution">
    <text evidence="7">Lacks conserved residue(s) required for the propagation of feature annotation.</text>
</comment>
<comment type="caution">
    <text evidence="12">The sequence shown here is derived from an EMBL/GenBank/DDBJ whole genome shotgun (WGS) entry which is preliminary data.</text>
</comment>
<keyword evidence="5 7" id="KW-0131">Cell cycle</keyword>
<dbReference type="RefSeq" id="WP_367965997.1">
    <property type="nucleotide sequence ID" value="NZ_JBAKFJ010000001.1"/>
</dbReference>
<dbReference type="SUPFAM" id="SSF53623">
    <property type="entry name" value="MurD-like peptide ligases, catalytic domain"/>
    <property type="match status" value="1"/>
</dbReference>
<evidence type="ECO:0000259" key="10">
    <source>
        <dbReference type="Pfam" id="PF02875"/>
    </source>
</evidence>
<keyword evidence="7 12" id="KW-0436">Ligase</keyword>
<comment type="cofactor">
    <cofactor evidence="7">
        <name>Mg(2+)</name>
        <dbReference type="ChEBI" id="CHEBI:18420"/>
    </cofactor>
</comment>
<comment type="pathway">
    <text evidence="7 8">Cell wall biogenesis; peptidoglycan biosynthesis.</text>
</comment>
<dbReference type="InterPro" id="IPR004101">
    <property type="entry name" value="Mur_ligase_C"/>
</dbReference>
<dbReference type="NCBIfam" id="NF001126">
    <property type="entry name" value="PRK00139.1-4"/>
    <property type="match status" value="1"/>
</dbReference>
<dbReference type="PANTHER" id="PTHR23135:SF4">
    <property type="entry name" value="UDP-N-ACETYLMURAMOYL-L-ALANYL-D-GLUTAMATE--2,6-DIAMINOPIMELATE LIGASE MURE HOMOLOG, CHLOROPLASTIC"/>
    <property type="match status" value="1"/>
</dbReference>
<gene>
    <name evidence="7" type="primary">murE</name>
    <name evidence="12" type="ORF">V6X64_00700</name>
</gene>
<dbReference type="Pfam" id="PF08245">
    <property type="entry name" value="Mur_ligase_M"/>
    <property type="match status" value="1"/>
</dbReference>
<reference evidence="12 13" key="1">
    <citation type="submission" date="2024-02" db="EMBL/GenBank/DDBJ databases">
        <title>New especies of Spiribacter isolated from saline water.</title>
        <authorList>
            <person name="Leon M.J."/>
            <person name="De La Haba R."/>
            <person name="Sanchez-Porro C."/>
            <person name="Ventosa A."/>
        </authorList>
    </citation>
    <scope>NUCLEOTIDE SEQUENCE [LARGE SCALE GENOMIC DNA]</scope>
    <source>
        <strain evidence="13">ag22IC4-227</strain>
    </source>
</reference>
<dbReference type="EMBL" id="JBAKFJ010000001">
    <property type="protein sequence ID" value="MEX0385512.1"/>
    <property type="molecule type" value="Genomic_DNA"/>
</dbReference>
<dbReference type="PANTHER" id="PTHR23135">
    <property type="entry name" value="MUR LIGASE FAMILY MEMBER"/>
    <property type="match status" value="1"/>
</dbReference>
<feature type="binding site" evidence="7">
    <location>
        <position position="191"/>
    </location>
    <ligand>
        <name>UDP-N-acetyl-alpha-D-muramoyl-L-alanyl-D-glutamate</name>
        <dbReference type="ChEBI" id="CHEBI:83900"/>
    </ligand>
</feature>
<comment type="catalytic activity">
    <reaction evidence="7">
        <text>UDP-N-acetyl-alpha-D-muramoyl-L-alanyl-D-glutamate + meso-2,6-diaminopimelate + ATP = UDP-N-acetyl-alpha-D-muramoyl-L-alanyl-gamma-D-glutamyl-meso-2,6-diaminopimelate + ADP + phosphate + H(+)</text>
        <dbReference type="Rhea" id="RHEA:23676"/>
        <dbReference type="ChEBI" id="CHEBI:15378"/>
        <dbReference type="ChEBI" id="CHEBI:30616"/>
        <dbReference type="ChEBI" id="CHEBI:43474"/>
        <dbReference type="ChEBI" id="CHEBI:57791"/>
        <dbReference type="ChEBI" id="CHEBI:83900"/>
        <dbReference type="ChEBI" id="CHEBI:83905"/>
        <dbReference type="ChEBI" id="CHEBI:456216"/>
        <dbReference type="EC" id="6.3.2.13"/>
    </reaction>
</comment>
<dbReference type="Gene3D" id="3.90.190.20">
    <property type="entry name" value="Mur ligase, C-terminal domain"/>
    <property type="match status" value="1"/>
</dbReference>
<dbReference type="SUPFAM" id="SSF63418">
    <property type="entry name" value="MurE/MurF N-terminal domain"/>
    <property type="match status" value="1"/>
</dbReference>
<evidence type="ECO:0000256" key="2">
    <source>
        <dbReference type="ARBA" id="ARBA00022618"/>
    </source>
</evidence>
<proteinExistence type="inferred from homology"/>
<comment type="subcellular location">
    <subcellularLocation>
        <location evidence="7 8">Cytoplasm</location>
    </subcellularLocation>
</comment>
<dbReference type="InterPro" id="IPR000713">
    <property type="entry name" value="Mur_ligase_N"/>
</dbReference>
<feature type="binding site" evidence="7">
    <location>
        <begin position="415"/>
        <end position="418"/>
    </location>
    <ligand>
        <name>meso-2,6-diaminopimelate</name>
        <dbReference type="ChEBI" id="CHEBI:57791"/>
    </ligand>
</feature>
<feature type="binding site" evidence="7">
    <location>
        <begin position="164"/>
        <end position="165"/>
    </location>
    <ligand>
        <name>UDP-N-acetyl-alpha-D-muramoyl-L-alanyl-D-glutamate</name>
        <dbReference type="ChEBI" id="CHEBI:83900"/>
    </ligand>
</feature>
<evidence type="ECO:0000256" key="3">
    <source>
        <dbReference type="ARBA" id="ARBA00022960"/>
    </source>
</evidence>
<dbReference type="Gene3D" id="3.40.1190.10">
    <property type="entry name" value="Mur-like, catalytic domain"/>
    <property type="match status" value="1"/>
</dbReference>
<organism evidence="12 13">
    <name type="scientific">Spiribacter onubensis</name>
    <dbReference type="NCBI Taxonomy" id="3122420"/>
    <lineage>
        <taxon>Bacteria</taxon>
        <taxon>Pseudomonadati</taxon>
        <taxon>Pseudomonadota</taxon>
        <taxon>Gammaproteobacteria</taxon>
        <taxon>Chromatiales</taxon>
        <taxon>Ectothiorhodospiraceae</taxon>
        <taxon>Spiribacter</taxon>
    </lineage>
</organism>
<keyword evidence="6 7" id="KW-0961">Cell wall biogenesis/degradation</keyword>
<comment type="function">
    <text evidence="7">Catalyzes the addition of meso-diaminopimelic acid to the nucleotide precursor UDP-N-acetylmuramoyl-L-alanyl-D-glutamate (UMAG) in the biosynthesis of bacterial cell-wall peptidoglycan.</text>
</comment>
<name>A0ABV3S5W9_9GAMM</name>
<feature type="short sequence motif" description="Meso-diaminopimelate recognition motif" evidence="7">
    <location>
        <begin position="415"/>
        <end position="418"/>
    </location>
</feature>
<evidence type="ECO:0000256" key="1">
    <source>
        <dbReference type="ARBA" id="ARBA00005898"/>
    </source>
</evidence>
<feature type="domain" description="Mur ligase N-terminal catalytic" evidence="9">
    <location>
        <begin position="25"/>
        <end position="75"/>
    </location>
</feature>
<dbReference type="InterPro" id="IPR036615">
    <property type="entry name" value="Mur_ligase_C_dom_sf"/>
</dbReference>
<dbReference type="SUPFAM" id="SSF53244">
    <property type="entry name" value="MurD-like peptide ligases, peptide-binding domain"/>
    <property type="match status" value="1"/>
</dbReference>
<evidence type="ECO:0000313" key="12">
    <source>
        <dbReference type="EMBL" id="MEX0385512.1"/>
    </source>
</evidence>
<dbReference type="Gene3D" id="3.40.1390.10">
    <property type="entry name" value="MurE/MurF, N-terminal domain"/>
    <property type="match status" value="1"/>
</dbReference>
<dbReference type="Pfam" id="PF02875">
    <property type="entry name" value="Mur_ligase_C"/>
    <property type="match status" value="1"/>
</dbReference>
<feature type="binding site" evidence="7">
    <location>
        <position position="466"/>
    </location>
    <ligand>
        <name>meso-2,6-diaminopimelate</name>
        <dbReference type="ChEBI" id="CHEBI:57791"/>
    </ligand>
</feature>
<dbReference type="InterPro" id="IPR036565">
    <property type="entry name" value="Mur-like_cat_sf"/>
</dbReference>
<keyword evidence="13" id="KW-1185">Reference proteome</keyword>
<evidence type="ECO:0000259" key="11">
    <source>
        <dbReference type="Pfam" id="PF08245"/>
    </source>
</evidence>
<dbReference type="EC" id="6.3.2.13" evidence="7"/>
<evidence type="ECO:0000256" key="8">
    <source>
        <dbReference type="RuleBase" id="RU004135"/>
    </source>
</evidence>
<dbReference type="HAMAP" id="MF_00208">
    <property type="entry name" value="MurE"/>
    <property type="match status" value="1"/>
</dbReference>
<feature type="binding site" evidence="7">
    <location>
        <position position="391"/>
    </location>
    <ligand>
        <name>meso-2,6-diaminopimelate</name>
        <dbReference type="ChEBI" id="CHEBI:57791"/>
    </ligand>
</feature>
<evidence type="ECO:0000256" key="6">
    <source>
        <dbReference type="ARBA" id="ARBA00023316"/>
    </source>
</evidence>
<protein>
    <recommendedName>
        <fullName evidence="7">UDP-N-acetylmuramoyl-L-alanyl-D-glutamate--2,6-diaminopimelate ligase</fullName>
        <ecNumber evidence="7">6.3.2.13</ecNumber>
    </recommendedName>
    <alternativeName>
        <fullName evidence="7">Meso-A2pm-adding enzyme</fullName>
    </alternativeName>
    <alternativeName>
        <fullName evidence="7">Meso-diaminopimelate-adding enzyme</fullName>
    </alternativeName>
    <alternativeName>
        <fullName evidence="7">UDP-MurNAc-L-Ala-D-Glu:meso-diaminopimelate ligase</fullName>
    </alternativeName>
    <alternativeName>
        <fullName evidence="7">UDP-MurNAc-tripeptide synthetase</fullName>
    </alternativeName>
    <alternativeName>
        <fullName evidence="7">UDP-N-acetylmuramyl-tripeptide synthetase</fullName>
    </alternativeName>
</protein>
<evidence type="ECO:0000313" key="13">
    <source>
        <dbReference type="Proteomes" id="UP001556653"/>
    </source>
</evidence>